<comment type="caution">
    <text evidence="1">The sequence shown here is derived from an EMBL/GenBank/DDBJ whole genome shotgun (WGS) entry which is preliminary data.</text>
</comment>
<sequence>DFSRLSAYALVTCTSKNQATLAFDCKCSIIYPTKLSKKNKIKHYMASLSSELG</sequence>
<name>A0A7J7P569_9MAGN</name>
<gene>
    <name evidence="1" type="ORF">GIB67_006241</name>
</gene>
<evidence type="ECO:0000313" key="1">
    <source>
        <dbReference type="EMBL" id="KAF6174589.1"/>
    </source>
</evidence>
<organism evidence="1 2">
    <name type="scientific">Kingdonia uniflora</name>
    <dbReference type="NCBI Taxonomy" id="39325"/>
    <lineage>
        <taxon>Eukaryota</taxon>
        <taxon>Viridiplantae</taxon>
        <taxon>Streptophyta</taxon>
        <taxon>Embryophyta</taxon>
        <taxon>Tracheophyta</taxon>
        <taxon>Spermatophyta</taxon>
        <taxon>Magnoliopsida</taxon>
        <taxon>Ranunculales</taxon>
        <taxon>Circaeasteraceae</taxon>
        <taxon>Kingdonia</taxon>
    </lineage>
</organism>
<feature type="non-terminal residue" evidence="1">
    <location>
        <position position="1"/>
    </location>
</feature>
<proteinExistence type="predicted"/>
<dbReference type="EMBL" id="JACGCM010000252">
    <property type="protein sequence ID" value="KAF6174589.1"/>
    <property type="molecule type" value="Genomic_DNA"/>
</dbReference>
<reference evidence="1 2" key="1">
    <citation type="journal article" date="2020" name="IScience">
        <title>Genome Sequencing of the Endangered Kingdonia uniflora (Circaeasteraceae, Ranunculales) Reveals Potential Mechanisms of Evolutionary Specialization.</title>
        <authorList>
            <person name="Sun Y."/>
            <person name="Deng T."/>
            <person name="Zhang A."/>
            <person name="Moore M.J."/>
            <person name="Landis J.B."/>
            <person name="Lin N."/>
            <person name="Zhang H."/>
            <person name="Zhang X."/>
            <person name="Huang J."/>
            <person name="Zhang X."/>
            <person name="Sun H."/>
            <person name="Wang H."/>
        </authorList>
    </citation>
    <scope>NUCLEOTIDE SEQUENCE [LARGE SCALE GENOMIC DNA]</scope>
    <source>
        <strain evidence="1">TB1705</strain>
        <tissue evidence="1">Leaf</tissue>
    </source>
</reference>
<protein>
    <submittedName>
        <fullName evidence="1">Uncharacterized protein</fullName>
    </submittedName>
</protein>
<accession>A0A7J7P569</accession>
<dbReference type="AlphaFoldDB" id="A0A7J7P569"/>
<evidence type="ECO:0000313" key="2">
    <source>
        <dbReference type="Proteomes" id="UP000541444"/>
    </source>
</evidence>
<keyword evidence="2" id="KW-1185">Reference proteome</keyword>
<dbReference type="Proteomes" id="UP000541444">
    <property type="component" value="Unassembled WGS sequence"/>
</dbReference>